<gene>
    <name evidence="1" type="ORF">A2855_02755</name>
</gene>
<dbReference type="InterPro" id="IPR036866">
    <property type="entry name" value="RibonucZ/Hydroxyglut_hydro"/>
</dbReference>
<reference evidence="1 2" key="1">
    <citation type="journal article" date="2016" name="Nat. Commun.">
        <title>Thousands of microbial genomes shed light on interconnected biogeochemical processes in an aquifer system.</title>
        <authorList>
            <person name="Anantharaman K."/>
            <person name="Brown C.T."/>
            <person name="Hug L.A."/>
            <person name="Sharon I."/>
            <person name="Castelle C.J."/>
            <person name="Probst A.J."/>
            <person name="Thomas B.C."/>
            <person name="Singh A."/>
            <person name="Wilkins M.J."/>
            <person name="Karaoz U."/>
            <person name="Brodie E.L."/>
            <person name="Williams K.H."/>
            <person name="Hubbard S.S."/>
            <person name="Banfield J.F."/>
        </authorList>
    </citation>
    <scope>NUCLEOTIDE SEQUENCE [LARGE SCALE GENOMIC DNA]</scope>
</reference>
<dbReference type="STRING" id="1798647.A2855_02755"/>
<dbReference type="Pfam" id="PF13483">
    <property type="entry name" value="Lactamase_B_3"/>
    <property type="match status" value="1"/>
</dbReference>
<name>A0A1G2CAF4_9BACT</name>
<evidence type="ECO:0008006" key="3">
    <source>
        <dbReference type="Google" id="ProtNLM"/>
    </source>
</evidence>
<dbReference type="Gene3D" id="3.60.15.10">
    <property type="entry name" value="Ribonuclease Z/Hydroxyacylglutathione hydrolase-like"/>
    <property type="match status" value="1"/>
</dbReference>
<dbReference type="EMBL" id="MHKX01000028">
    <property type="protein sequence ID" value="OGY97640.1"/>
    <property type="molecule type" value="Genomic_DNA"/>
</dbReference>
<organism evidence="1 2">
    <name type="scientific">Candidatus Liptonbacteria bacterium RIFCSPHIGHO2_01_FULL_57_28</name>
    <dbReference type="NCBI Taxonomy" id="1798647"/>
    <lineage>
        <taxon>Bacteria</taxon>
        <taxon>Candidatus Liptoniibacteriota</taxon>
    </lineage>
</organism>
<dbReference type="AlphaFoldDB" id="A0A1G2CAF4"/>
<protein>
    <recommendedName>
        <fullName evidence="3">Zn-dependent hydrolase</fullName>
    </recommendedName>
</protein>
<dbReference type="Proteomes" id="UP000179059">
    <property type="component" value="Unassembled WGS sequence"/>
</dbReference>
<proteinExistence type="predicted"/>
<evidence type="ECO:0000313" key="1">
    <source>
        <dbReference type="EMBL" id="OGY97640.1"/>
    </source>
</evidence>
<comment type="caution">
    <text evidence="1">The sequence shown here is derived from an EMBL/GenBank/DDBJ whole genome shotgun (WGS) entry which is preliminary data.</text>
</comment>
<accession>A0A1G2CAF4</accession>
<sequence length="186" mass="20329">MVITNLGEGCFRLQSGETSLLLDPTGNRLKADLILKTAAGTGELDGTTDTISFPGEYEVKGIEVEGYGSVEESTPKIVKTIYAVSWEEMRFVFLGQLASIPEADVLERIGNPNVLIIPVNGDHFFDPEAAAKLIKQIEPKVAIPSFAGEKDLKALRKAMSQDAPKEEKFVFKKKDLPEGHVKLVII</sequence>
<dbReference type="SUPFAM" id="SSF56281">
    <property type="entry name" value="Metallo-hydrolase/oxidoreductase"/>
    <property type="match status" value="1"/>
</dbReference>
<evidence type="ECO:0000313" key="2">
    <source>
        <dbReference type="Proteomes" id="UP000179059"/>
    </source>
</evidence>